<dbReference type="Gene3D" id="1.10.10.10">
    <property type="entry name" value="Winged helix-like DNA-binding domain superfamily/Winged helix DNA-binding domain"/>
    <property type="match status" value="1"/>
</dbReference>
<evidence type="ECO:0000256" key="4">
    <source>
        <dbReference type="SAM" id="MobiDB-lite"/>
    </source>
</evidence>
<dbReference type="OrthoDB" id="7618373at2"/>
<dbReference type="SUPFAM" id="SSF46785">
    <property type="entry name" value="Winged helix' DNA-binding domain"/>
    <property type="match status" value="1"/>
</dbReference>
<feature type="region of interest" description="Disordered" evidence="4">
    <location>
        <begin position="204"/>
        <end position="226"/>
    </location>
</feature>
<dbReference type="CDD" id="cd07377">
    <property type="entry name" value="WHTH_GntR"/>
    <property type="match status" value="1"/>
</dbReference>
<protein>
    <submittedName>
        <fullName evidence="5">Uncharacterized protein</fullName>
    </submittedName>
</protein>
<dbReference type="InterPro" id="IPR000524">
    <property type="entry name" value="Tscrpt_reg_HTH_GntR"/>
</dbReference>
<organism evidence="5 6">
    <name type="scientific">Pseudooceanicola algae</name>
    <dbReference type="NCBI Taxonomy" id="1537215"/>
    <lineage>
        <taxon>Bacteria</taxon>
        <taxon>Pseudomonadati</taxon>
        <taxon>Pseudomonadota</taxon>
        <taxon>Alphaproteobacteria</taxon>
        <taxon>Rhodobacterales</taxon>
        <taxon>Paracoccaceae</taxon>
        <taxon>Pseudooceanicola</taxon>
    </lineage>
</organism>
<evidence type="ECO:0000256" key="3">
    <source>
        <dbReference type="ARBA" id="ARBA00023163"/>
    </source>
</evidence>
<dbReference type="PANTHER" id="PTHR43537:SF5">
    <property type="entry name" value="UXU OPERON TRANSCRIPTIONAL REGULATOR"/>
    <property type="match status" value="1"/>
</dbReference>
<sequence>MRATNEEIAAVLRERICLFAGPGDMLLHEGQLAAEFGVSRTPIRQVLQMLAYESLVETRSGVGTIVSPLLPERRRNDEIAFRALLSAAASCPVPGRYGLDEAGALLRKARVLLRAEGPITRDRLFHLLEHLLDATAILVDDHILVAAMRASCLRYMRWVVTELPLASQDAEAEYAEWLEAGIRLAVSAPSADLLRHLARRKDCPVAADPTPEAAPDTASGDADPGA</sequence>
<dbReference type="InterPro" id="IPR036388">
    <property type="entry name" value="WH-like_DNA-bd_sf"/>
</dbReference>
<dbReference type="GO" id="GO:0003677">
    <property type="term" value="F:DNA binding"/>
    <property type="evidence" value="ECO:0007669"/>
    <property type="project" value="UniProtKB-KW"/>
</dbReference>
<keyword evidence="3" id="KW-0804">Transcription</keyword>
<dbReference type="PROSITE" id="PS50949">
    <property type="entry name" value="HTH_GNTR"/>
    <property type="match status" value="1"/>
</dbReference>
<dbReference type="Proteomes" id="UP000283786">
    <property type="component" value="Chromosome"/>
</dbReference>
<dbReference type="InterPro" id="IPR036390">
    <property type="entry name" value="WH_DNA-bd_sf"/>
</dbReference>
<accession>A0A418SGJ9</accession>
<gene>
    <name evidence="5" type="ORF">PSAL_030570</name>
</gene>
<proteinExistence type="predicted"/>
<evidence type="ECO:0000313" key="5">
    <source>
        <dbReference type="EMBL" id="QPM91802.1"/>
    </source>
</evidence>
<keyword evidence="6" id="KW-1185">Reference proteome</keyword>
<dbReference type="Pfam" id="PF00392">
    <property type="entry name" value="GntR"/>
    <property type="match status" value="1"/>
</dbReference>
<dbReference type="AlphaFoldDB" id="A0A418SGJ9"/>
<dbReference type="PRINTS" id="PR00035">
    <property type="entry name" value="HTHGNTR"/>
</dbReference>
<evidence type="ECO:0000313" key="6">
    <source>
        <dbReference type="Proteomes" id="UP000283786"/>
    </source>
</evidence>
<evidence type="ECO:0000256" key="1">
    <source>
        <dbReference type="ARBA" id="ARBA00023015"/>
    </source>
</evidence>
<dbReference type="GO" id="GO:0003700">
    <property type="term" value="F:DNA-binding transcription factor activity"/>
    <property type="evidence" value="ECO:0007669"/>
    <property type="project" value="InterPro"/>
</dbReference>
<dbReference type="PANTHER" id="PTHR43537">
    <property type="entry name" value="TRANSCRIPTIONAL REGULATOR, GNTR FAMILY"/>
    <property type="match status" value="1"/>
</dbReference>
<name>A0A418SGJ9_9RHOB</name>
<keyword evidence="1" id="KW-0805">Transcription regulation</keyword>
<dbReference type="KEGG" id="palw:PSAL_030570"/>
<dbReference type="EMBL" id="CP060436">
    <property type="protein sequence ID" value="QPM91802.1"/>
    <property type="molecule type" value="Genomic_DNA"/>
</dbReference>
<dbReference type="SMART" id="SM00345">
    <property type="entry name" value="HTH_GNTR"/>
    <property type="match status" value="1"/>
</dbReference>
<dbReference type="RefSeq" id="WP_119839419.1">
    <property type="nucleotide sequence ID" value="NZ_CP060436.1"/>
</dbReference>
<keyword evidence="2" id="KW-0238">DNA-binding</keyword>
<feature type="compositionally biased region" description="Low complexity" evidence="4">
    <location>
        <begin position="204"/>
        <end position="218"/>
    </location>
</feature>
<reference evidence="5 6" key="1">
    <citation type="submission" date="2020-08" db="EMBL/GenBank/DDBJ databases">
        <title>Genome sequence of Rhodobacteraceae bacterium Lw-13e.</title>
        <authorList>
            <person name="Poehlein A."/>
            <person name="Wolter L."/>
            <person name="Daniel R."/>
            <person name="Brinkhoff T."/>
        </authorList>
    </citation>
    <scope>NUCLEOTIDE SEQUENCE [LARGE SCALE GENOMIC DNA]</scope>
    <source>
        <strain evidence="5 6">Lw-13e</strain>
    </source>
</reference>
<evidence type="ECO:0000256" key="2">
    <source>
        <dbReference type="ARBA" id="ARBA00023125"/>
    </source>
</evidence>